<feature type="compositionally biased region" description="Polar residues" evidence="1">
    <location>
        <begin position="1"/>
        <end position="10"/>
    </location>
</feature>
<keyword evidence="3" id="KW-1185">Reference proteome</keyword>
<dbReference type="Proteomes" id="UP000198406">
    <property type="component" value="Unassembled WGS sequence"/>
</dbReference>
<proteinExistence type="predicted"/>
<evidence type="ECO:0000313" key="3">
    <source>
        <dbReference type="Proteomes" id="UP000198406"/>
    </source>
</evidence>
<evidence type="ECO:0000256" key="1">
    <source>
        <dbReference type="SAM" id="MobiDB-lite"/>
    </source>
</evidence>
<dbReference type="EMBL" id="BDSP01000137">
    <property type="protein sequence ID" value="GAX19442.1"/>
    <property type="molecule type" value="Genomic_DNA"/>
</dbReference>
<dbReference type="AlphaFoldDB" id="A0A1Z5K008"/>
<comment type="caution">
    <text evidence="2">The sequence shown here is derived from an EMBL/GenBank/DDBJ whole genome shotgun (WGS) entry which is preliminary data.</text>
</comment>
<evidence type="ECO:0000313" key="2">
    <source>
        <dbReference type="EMBL" id="GAX19442.1"/>
    </source>
</evidence>
<gene>
    <name evidence="2" type="ORF">FisN_19Hu013</name>
</gene>
<accession>A0A1Z5K008</accession>
<reference evidence="2 3" key="1">
    <citation type="journal article" date="2015" name="Plant Cell">
        <title>Oil accumulation by the oleaginous diatom Fistulifera solaris as revealed by the genome and transcriptome.</title>
        <authorList>
            <person name="Tanaka T."/>
            <person name="Maeda Y."/>
            <person name="Veluchamy A."/>
            <person name="Tanaka M."/>
            <person name="Abida H."/>
            <person name="Marechal E."/>
            <person name="Bowler C."/>
            <person name="Muto M."/>
            <person name="Sunaga Y."/>
            <person name="Tanaka M."/>
            <person name="Yoshino T."/>
            <person name="Taniguchi T."/>
            <person name="Fukuda Y."/>
            <person name="Nemoto M."/>
            <person name="Matsumoto M."/>
            <person name="Wong P.S."/>
            <person name="Aburatani S."/>
            <person name="Fujibuchi W."/>
        </authorList>
    </citation>
    <scope>NUCLEOTIDE SEQUENCE [LARGE SCALE GENOMIC DNA]</scope>
    <source>
        <strain evidence="2 3">JPCC DA0580</strain>
    </source>
</reference>
<feature type="region of interest" description="Disordered" evidence="1">
    <location>
        <begin position="83"/>
        <end position="104"/>
    </location>
</feature>
<feature type="region of interest" description="Disordered" evidence="1">
    <location>
        <begin position="1"/>
        <end position="34"/>
    </location>
</feature>
<protein>
    <submittedName>
        <fullName evidence="2">Uncharacterized protein</fullName>
    </submittedName>
</protein>
<sequence length="235" mass="26372">MPKQTSSGGLSRNFLIENKDAGHSSPPERSSPQLRSIFALRSLVSSQPSSTVRRYSASEAKPDRIEQLHRSPIRHAPRRIKSCMSPCSLRPSAENGPPIRKPKRTVSFGRVEGVIVKDIARENKNTLWFSSDEYKTMRDEAFQIALTIREKKAVGDTPHATSRGLERFVNKESTTIKTARLSVLEHQDLTMYSLASHRAVLEARETALLDALEAIAIQKESQRPSVCRRRSKLSP</sequence>
<dbReference type="InParanoid" id="A0A1Z5K008"/>
<organism evidence="2 3">
    <name type="scientific">Fistulifera solaris</name>
    <name type="common">Oleaginous diatom</name>
    <dbReference type="NCBI Taxonomy" id="1519565"/>
    <lineage>
        <taxon>Eukaryota</taxon>
        <taxon>Sar</taxon>
        <taxon>Stramenopiles</taxon>
        <taxon>Ochrophyta</taxon>
        <taxon>Bacillariophyta</taxon>
        <taxon>Bacillariophyceae</taxon>
        <taxon>Bacillariophycidae</taxon>
        <taxon>Naviculales</taxon>
        <taxon>Naviculaceae</taxon>
        <taxon>Fistulifera</taxon>
    </lineage>
</organism>
<name>A0A1Z5K008_FISSO</name>